<dbReference type="SUPFAM" id="SSF56349">
    <property type="entry name" value="DNA breaking-rejoining enzymes"/>
    <property type="match status" value="1"/>
</dbReference>
<dbReference type="EMBL" id="JACOPV010000004">
    <property type="protein sequence ID" value="MBM5457246.1"/>
    <property type="molecule type" value="Genomic_DNA"/>
</dbReference>
<evidence type="ECO:0008006" key="4">
    <source>
        <dbReference type="Google" id="ProtNLM"/>
    </source>
</evidence>
<evidence type="ECO:0000313" key="2">
    <source>
        <dbReference type="EMBL" id="MBM5457246.1"/>
    </source>
</evidence>
<dbReference type="RefSeq" id="WP_203584165.1">
    <property type="nucleotide sequence ID" value="NZ_JACOPV010000004.1"/>
</dbReference>
<organism evidence="2 3">
    <name type="scientific">Pseudomonas arcuscaelestis</name>
    <dbReference type="NCBI Taxonomy" id="2710591"/>
    <lineage>
        <taxon>Bacteria</taxon>
        <taxon>Pseudomonadati</taxon>
        <taxon>Pseudomonadota</taxon>
        <taxon>Gammaproteobacteria</taxon>
        <taxon>Pseudomonadales</taxon>
        <taxon>Pseudomonadaceae</taxon>
        <taxon>Pseudomonas</taxon>
    </lineage>
</organism>
<gene>
    <name evidence="2" type="ORF">H8F21_06630</name>
</gene>
<accession>A0ABS2BUD3</accession>
<dbReference type="Gene3D" id="1.10.443.10">
    <property type="entry name" value="Intergrase catalytic core"/>
    <property type="match status" value="1"/>
</dbReference>
<evidence type="ECO:0000313" key="3">
    <source>
        <dbReference type="Proteomes" id="UP000745663"/>
    </source>
</evidence>
<keyword evidence="1" id="KW-0233">DNA recombination</keyword>
<comment type="caution">
    <text evidence="2">The sequence shown here is derived from an EMBL/GenBank/DDBJ whole genome shotgun (WGS) entry which is preliminary data.</text>
</comment>
<dbReference type="Proteomes" id="UP000745663">
    <property type="component" value="Unassembled WGS sequence"/>
</dbReference>
<reference evidence="2 3" key="1">
    <citation type="submission" date="2020-08" db="EMBL/GenBank/DDBJ databases">
        <title>Description of novel Pseudomonas species.</title>
        <authorList>
            <person name="Duman M."/>
            <person name="Mulet M."/>
            <person name="Altun S."/>
            <person name="Saticioglu I.B."/>
            <person name="Lalucat J."/>
            <person name="Garcia-Valdes E."/>
        </authorList>
    </citation>
    <scope>NUCLEOTIDE SEQUENCE [LARGE SCALE GENOMIC DNA]</scope>
    <source>
        <strain evidence="2 3">P66</strain>
    </source>
</reference>
<name>A0ABS2BUD3_9PSED</name>
<sequence length="1038" mass="118438">MNSSILSDEMLSVIWNPDKHDPEWKNGYLLTLQERCKDSGNSIGEWLCGQRSLRSFPIKEMQNLENQLESSTLRNTLLDVTRRAQRFNPSLPLARIAIETQRRPNPINPDLYTSENLSASRGVINALERAIRLDLEKLTSHERIGVLLLSAAYYGALMDIPQLNALTQLDPGQALWISGAPEFRLKLSIRGQPESEQRQWFPDPITLAFISRCAPDLAENKPHLARKEGKLKCIQAALAVGGVCSQNQPGSLERVFELLRIQRQTQLPQLLMNYSTRSSYVTHSVLVDSWQHLHGNSPIPEIEGKPKRKKHRFRRPKQSIPEWLTALCRKVRKRQIAVFENEQPPRTLQALIGNWASFLLHGRSFYGNPLQPKTVSNYLRDVGVGLDDMLSVESILDVPPDALEELYEQMLEAQPTAPMRRNLAKGLLEFHGYLQQRFAYPPISPYAALGIGKTPQFVDAQILSEEQYHLALRDLAAGPLGQRSPRLAMVAQVMLIFGFRLGLRRNEALKLLRRDLQLPALSVERAAAVRRRHPSLKLLSPERLIAPERPVNLHVRPHAQRALKTRNSTRTLPLHVLLEPDELQLIERLARLRDDEELKSSYSEFLFCIPEFQTRWVSESTLMPAIHDALRRVTGCRDMHYHHLRHSAATWLTFKLAASDLGVSQSVGLLFGKHAQTMNWLLDTERFNRAFLHSPESATRRVIHITSAVLGHASPKTSLLHYVHCMPWLSALCWQWNPEFWPPGHVIAKIAQVSLPNKPDDLPAAGLSAEIRHMQRIIGRMKVYRHSNQVKVRRPLISPQKVEGGWALRRLNEISSMLSYEVYAESSGQLVNMEWVTFTEADRSAMLERARYISHLGKHRLQSPATSDSNYRIELVPRPPKHGGLAGVAAYADRLYRLLSSRHKAKAGRVLDDFVERCWASETTLRFYSGRDDKSAREYLWLLSELGIPLVDIKFIIYDEGTPKQTKSRWRTVLGKPRLKFIEQAPENRSTQNSHLGIRATLRLPGAELNAQEQNHHHSGAALRYLMLMASIDWHFRV</sequence>
<dbReference type="InterPro" id="IPR013762">
    <property type="entry name" value="Integrase-like_cat_sf"/>
</dbReference>
<keyword evidence="3" id="KW-1185">Reference proteome</keyword>
<proteinExistence type="predicted"/>
<protein>
    <recommendedName>
        <fullName evidence="4">Tyr recombinase domain-containing protein</fullName>
    </recommendedName>
</protein>
<dbReference type="InterPro" id="IPR011010">
    <property type="entry name" value="DNA_brk_join_enz"/>
</dbReference>
<evidence type="ECO:0000256" key="1">
    <source>
        <dbReference type="ARBA" id="ARBA00023172"/>
    </source>
</evidence>